<evidence type="ECO:0000313" key="8">
    <source>
        <dbReference type="Proteomes" id="UP000229600"/>
    </source>
</evidence>
<dbReference type="PANTHER" id="PTHR10057:SF0">
    <property type="entry name" value="TRANSLOCATOR PROTEIN"/>
    <property type="match status" value="1"/>
</dbReference>
<dbReference type="FunFam" id="1.20.1260.100:FF:000001">
    <property type="entry name" value="translocator protein 2"/>
    <property type="match status" value="1"/>
</dbReference>
<dbReference type="PIRSF" id="PIRSF005859">
    <property type="entry name" value="PBR"/>
    <property type="match status" value="1"/>
</dbReference>
<keyword evidence="3 6" id="KW-0812">Transmembrane</keyword>
<feature type="transmembrane region" description="Helical" evidence="6">
    <location>
        <begin position="48"/>
        <end position="70"/>
    </location>
</feature>
<dbReference type="GO" id="GO:0033013">
    <property type="term" value="P:tetrapyrrole metabolic process"/>
    <property type="evidence" value="ECO:0007669"/>
    <property type="project" value="UniProtKB-ARBA"/>
</dbReference>
<evidence type="ECO:0000256" key="5">
    <source>
        <dbReference type="ARBA" id="ARBA00023136"/>
    </source>
</evidence>
<dbReference type="Pfam" id="PF03073">
    <property type="entry name" value="TspO_MBR"/>
    <property type="match status" value="1"/>
</dbReference>
<dbReference type="GO" id="GO:0016020">
    <property type="term" value="C:membrane"/>
    <property type="evidence" value="ECO:0007669"/>
    <property type="project" value="UniProtKB-SubCell"/>
</dbReference>
<evidence type="ECO:0000256" key="6">
    <source>
        <dbReference type="SAM" id="Phobius"/>
    </source>
</evidence>
<dbReference type="EMBL" id="PCWN01000007">
    <property type="protein sequence ID" value="PIR04226.1"/>
    <property type="molecule type" value="Genomic_DNA"/>
</dbReference>
<comment type="similarity">
    <text evidence="2">Belongs to the TspO/BZRP family.</text>
</comment>
<dbReference type="AlphaFoldDB" id="A0A2H0N801"/>
<feature type="transmembrane region" description="Helical" evidence="6">
    <location>
        <begin position="82"/>
        <end position="103"/>
    </location>
</feature>
<feature type="transmembrane region" description="Helical" evidence="6">
    <location>
        <begin position="12"/>
        <end position="36"/>
    </location>
</feature>
<reference evidence="7 8" key="1">
    <citation type="submission" date="2017-09" db="EMBL/GenBank/DDBJ databases">
        <title>Depth-based differentiation of microbial function through sediment-hosted aquifers and enrichment of novel symbionts in the deep terrestrial subsurface.</title>
        <authorList>
            <person name="Probst A.J."/>
            <person name="Ladd B."/>
            <person name="Jarett J.K."/>
            <person name="Geller-Mcgrath D.E."/>
            <person name="Sieber C.M."/>
            <person name="Emerson J.B."/>
            <person name="Anantharaman K."/>
            <person name="Thomas B.C."/>
            <person name="Malmstrom R."/>
            <person name="Stieglmeier M."/>
            <person name="Klingl A."/>
            <person name="Woyke T."/>
            <person name="Ryan C.M."/>
            <person name="Banfield J.F."/>
        </authorList>
    </citation>
    <scope>NUCLEOTIDE SEQUENCE [LARGE SCALE GENOMIC DNA]</scope>
    <source>
        <strain evidence="7">CG11_big_fil_rev_8_21_14_0_20_39_34</strain>
    </source>
</reference>
<accession>A0A2H0N801</accession>
<evidence type="ECO:0000313" key="7">
    <source>
        <dbReference type="EMBL" id="PIR04226.1"/>
    </source>
</evidence>
<feature type="transmembrane region" description="Helical" evidence="6">
    <location>
        <begin position="136"/>
        <end position="160"/>
    </location>
</feature>
<comment type="caution">
    <text evidence="7">The sequence shown here is derived from an EMBL/GenBank/DDBJ whole genome shotgun (WGS) entry which is preliminary data.</text>
</comment>
<gene>
    <name evidence="7" type="ORF">COV59_03530</name>
</gene>
<evidence type="ECO:0000256" key="2">
    <source>
        <dbReference type="ARBA" id="ARBA00007524"/>
    </source>
</evidence>
<dbReference type="CDD" id="cd15904">
    <property type="entry name" value="TSPO_MBR"/>
    <property type="match status" value="1"/>
</dbReference>
<evidence type="ECO:0000256" key="1">
    <source>
        <dbReference type="ARBA" id="ARBA00004141"/>
    </source>
</evidence>
<sequence length="161" mass="19013">MKRLKHPLKLILFIILCHLAGIFGSIFTAMNVQTWYTELYKPWFTPPAWVFAPVWFILYTLMGIAIFLIYEKRVLLKRKYKHLAIAFFWAQLLLNTIWSPIFFGLQDPMLAFFEIILLLIVLIITIFFFTKVERKAAFLLFPYLIWACFAAALNAGIWLLN</sequence>
<comment type="subcellular location">
    <subcellularLocation>
        <location evidence="1">Membrane</location>
        <topology evidence="1">Multi-pass membrane protein</topology>
    </subcellularLocation>
</comment>
<organism evidence="7 8">
    <name type="scientific">Candidatus Magasanikbacteria bacterium CG11_big_fil_rev_8_21_14_0_20_39_34</name>
    <dbReference type="NCBI Taxonomy" id="1974653"/>
    <lineage>
        <taxon>Bacteria</taxon>
        <taxon>Candidatus Magasanikiibacteriota</taxon>
    </lineage>
</organism>
<dbReference type="InterPro" id="IPR038330">
    <property type="entry name" value="TspO/MBR-related_sf"/>
</dbReference>
<feature type="transmembrane region" description="Helical" evidence="6">
    <location>
        <begin position="109"/>
        <end position="129"/>
    </location>
</feature>
<evidence type="ECO:0000256" key="4">
    <source>
        <dbReference type="ARBA" id="ARBA00022989"/>
    </source>
</evidence>
<keyword evidence="5 6" id="KW-0472">Membrane</keyword>
<keyword evidence="4 6" id="KW-1133">Transmembrane helix</keyword>
<proteinExistence type="inferred from homology"/>
<protein>
    <submittedName>
        <fullName evidence="7">TspO protein</fullName>
    </submittedName>
</protein>
<dbReference type="Proteomes" id="UP000229600">
    <property type="component" value="Unassembled WGS sequence"/>
</dbReference>
<dbReference type="Gene3D" id="1.20.1260.100">
    <property type="entry name" value="TspO/MBR protein"/>
    <property type="match status" value="1"/>
</dbReference>
<dbReference type="InterPro" id="IPR004307">
    <property type="entry name" value="TspO_MBR"/>
</dbReference>
<dbReference type="PANTHER" id="PTHR10057">
    <property type="entry name" value="PERIPHERAL-TYPE BENZODIAZEPINE RECEPTOR"/>
    <property type="match status" value="1"/>
</dbReference>
<evidence type="ECO:0000256" key="3">
    <source>
        <dbReference type="ARBA" id="ARBA00022692"/>
    </source>
</evidence>
<name>A0A2H0N801_9BACT</name>